<feature type="compositionally biased region" description="Basic and acidic residues" evidence="1">
    <location>
        <begin position="133"/>
        <end position="147"/>
    </location>
</feature>
<feature type="compositionally biased region" description="Acidic residues" evidence="1">
    <location>
        <begin position="28"/>
        <end position="48"/>
    </location>
</feature>
<evidence type="ECO:0000256" key="1">
    <source>
        <dbReference type="SAM" id="MobiDB-lite"/>
    </source>
</evidence>
<dbReference type="Proteomes" id="UP000023152">
    <property type="component" value="Unassembled WGS sequence"/>
</dbReference>
<accession>X6N6D9</accession>
<sequence length="250" mass="27900">MHICTHKKKKQHKISSLAYISVPIASKEEDDNEKDGADSEENQDEDDFNGGTMIGPDKGDDNENENNSGGDENGYNDGTMVKAYDDGTMINNGVPNENNSDGDDNERANDSQEDNNKGDAFDDSTMLVNSAKRSSENKERESEHENDNPINSDEEPPAKSTAKPSNAKNTPTTTKTPKTPKRVLDFPESIFLNNDRINKMIPLPKDATTEELTAVWNKVKQVQTEDQKKLDTFYTQKIQQIQARIESLSK</sequence>
<dbReference type="AlphaFoldDB" id="X6N6D9"/>
<feature type="compositionally biased region" description="Basic and acidic residues" evidence="1">
    <location>
        <begin position="105"/>
        <end position="120"/>
    </location>
</feature>
<protein>
    <submittedName>
        <fullName evidence="2">Uncharacterized protein</fullName>
    </submittedName>
</protein>
<feature type="region of interest" description="Disordered" evidence="1">
    <location>
        <begin position="22"/>
        <end position="183"/>
    </location>
</feature>
<evidence type="ECO:0000313" key="3">
    <source>
        <dbReference type="Proteomes" id="UP000023152"/>
    </source>
</evidence>
<comment type="caution">
    <text evidence="2">The sequence shown here is derived from an EMBL/GenBank/DDBJ whole genome shotgun (WGS) entry which is preliminary data.</text>
</comment>
<evidence type="ECO:0000313" key="2">
    <source>
        <dbReference type="EMBL" id="ETO20857.1"/>
    </source>
</evidence>
<feature type="compositionally biased region" description="Polar residues" evidence="1">
    <location>
        <begin position="89"/>
        <end position="99"/>
    </location>
</feature>
<reference evidence="2 3" key="1">
    <citation type="journal article" date="2013" name="Curr. Biol.">
        <title>The Genome of the Foraminiferan Reticulomyxa filosa.</title>
        <authorList>
            <person name="Glockner G."/>
            <person name="Hulsmann N."/>
            <person name="Schleicher M."/>
            <person name="Noegel A.A."/>
            <person name="Eichinger L."/>
            <person name="Gallinger C."/>
            <person name="Pawlowski J."/>
            <person name="Sierra R."/>
            <person name="Euteneuer U."/>
            <person name="Pillet L."/>
            <person name="Moustafa A."/>
            <person name="Platzer M."/>
            <person name="Groth M."/>
            <person name="Szafranski K."/>
            <person name="Schliwa M."/>
        </authorList>
    </citation>
    <scope>NUCLEOTIDE SEQUENCE [LARGE SCALE GENOMIC DNA]</scope>
</reference>
<organism evidence="2 3">
    <name type="scientific">Reticulomyxa filosa</name>
    <dbReference type="NCBI Taxonomy" id="46433"/>
    <lineage>
        <taxon>Eukaryota</taxon>
        <taxon>Sar</taxon>
        <taxon>Rhizaria</taxon>
        <taxon>Retaria</taxon>
        <taxon>Foraminifera</taxon>
        <taxon>Monothalamids</taxon>
        <taxon>Reticulomyxidae</taxon>
        <taxon>Reticulomyxa</taxon>
    </lineage>
</organism>
<proteinExistence type="predicted"/>
<gene>
    <name evidence="2" type="ORF">RFI_16354</name>
</gene>
<feature type="compositionally biased region" description="Low complexity" evidence="1">
    <location>
        <begin position="65"/>
        <end position="78"/>
    </location>
</feature>
<keyword evidence="3" id="KW-1185">Reference proteome</keyword>
<name>X6N6D9_RETFI</name>
<dbReference type="EMBL" id="ASPP01012185">
    <property type="protein sequence ID" value="ETO20857.1"/>
    <property type="molecule type" value="Genomic_DNA"/>
</dbReference>